<dbReference type="PROSITE" id="PS50949">
    <property type="entry name" value="HTH_GNTR"/>
    <property type="match status" value="1"/>
</dbReference>
<dbReference type="RefSeq" id="WP_057877611.1">
    <property type="nucleotide sequence ID" value="NZ_JQCA01000022.1"/>
</dbReference>
<evidence type="ECO:0000259" key="4">
    <source>
        <dbReference type="PROSITE" id="PS50949"/>
    </source>
</evidence>
<dbReference type="InterPro" id="IPR036390">
    <property type="entry name" value="WH_DNA-bd_sf"/>
</dbReference>
<dbReference type="InterPro" id="IPR028978">
    <property type="entry name" value="Chorismate_lyase_/UTRA_dom_sf"/>
</dbReference>
<dbReference type="GO" id="GO:0045892">
    <property type="term" value="P:negative regulation of DNA-templated transcription"/>
    <property type="evidence" value="ECO:0007669"/>
    <property type="project" value="TreeGrafter"/>
</dbReference>
<dbReference type="GO" id="GO:0003700">
    <property type="term" value="F:DNA-binding transcription factor activity"/>
    <property type="evidence" value="ECO:0007669"/>
    <property type="project" value="InterPro"/>
</dbReference>
<comment type="caution">
    <text evidence="5">The sequence shown here is derived from an EMBL/GenBank/DDBJ whole genome shotgun (WGS) entry which is preliminary data.</text>
</comment>
<dbReference type="PATRIC" id="fig|616990.3.peg.817"/>
<name>A0A0R2LZP8_9LACO</name>
<dbReference type="Pfam" id="PF00392">
    <property type="entry name" value="GntR"/>
    <property type="match status" value="1"/>
</dbReference>
<proteinExistence type="predicted"/>
<sequence length="243" mass="28088">MHRSPKYVQVYNQILKMIKQGQLIPGEKLPSEEVLRTEFDVSRVTLRTALSLLKEDGVLVSVHGKGHFIKRENNFSERGIESLDSPIFKSLTTPVTDREVYYHENLPSAFTDQLFHRSDEPYYTLNIWYQNDDGNLANNLAIIMPDTVTAFDIDLEDSASITQFLEKDLYQHAASSQLTITVSERDRSTFRRAFVGRGPLVLMTEDVFGLNGQRLAQNKYYVPSDVFRTTLNRYPIKFQNRER</sequence>
<keyword evidence="1" id="KW-0805">Transcription regulation</keyword>
<keyword evidence="3" id="KW-0804">Transcription</keyword>
<dbReference type="EMBL" id="JQCA01000022">
    <property type="protein sequence ID" value="KRO04866.1"/>
    <property type="molecule type" value="Genomic_DNA"/>
</dbReference>
<dbReference type="InterPro" id="IPR036388">
    <property type="entry name" value="WH-like_DNA-bd_sf"/>
</dbReference>
<dbReference type="PANTHER" id="PTHR44846">
    <property type="entry name" value="MANNOSYL-D-GLYCERATE TRANSPORT/METABOLISM SYSTEM REPRESSOR MNGR-RELATED"/>
    <property type="match status" value="1"/>
</dbReference>
<dbReference type="SUPFAM" id="SSF46785">
    <property type="entry name" value="Winged helix' DNA-binding domain"/>
    <property type="match status" value="1"/>
</dbReference>
<dbReference type="STRING" id="616990.IV54_GL000755"/>
<dbReference type="CDD" id="cd07377">
    <property type="entry name" value="WHTH_GntR"/>
    <property type="match status" value="1"/>
</dbReference>
<organism evidence="5 6">
    <name type="scientific">Levilactobacillus paucivorans</name>
    <dbReference type="NCBI Taxonomy" id="616990"/>
    <lineage>
        <taxon>Bacteria</taxon>
        <taxon>Bacillati</taxon>
        <taxon>Bacillota</taxon>
        <taxon>Bacilli</taxon>
        <taxon>Lactobacillales</taxon>
        <taxon>Lactobacillaceae</taxon>
        <taxon>Levilactobacillus</taxon>
    </lineage>
</organism>
<protein>
    <submittedName>
        <fullName evidence="5">Transcriptional regulator</fullName>
    </submittedName>
</protein>
<dbReference type="SMART" id="SM00345">
    <property type="entry name" value="HTH_GNTR"/>
    <property type="match status" value="1"/>
</dbReference>
<dbReference type="Proteomes" id="UP000051906">
    <property type="component" value="Unassembled WGS sequence"/>
</dbReference>
<dbReference type="PRINTS" id="PR00035">
    <property type="entry name" value="HTHGNTR"/>
</dbReference>
<keyword evidence="2" id="KW-0238">DNA-binding</keyword>
<dbReference type="SUPFAM" id="SSF64288">
    <property type="entry name" value="Chorismate lyase-like"/>
    <property type="match status" value="1"/>
</dbReference>
<evidence type="ECO:0000256" key="2">
    <source>
        <dbReference type="ARBA" id="ARBA00023125"/>
    </source>
</evidence>
<dbReference type="Gene3D" id="1.10.10.10">
    <property type="entry name" value="Winged helix-like DNA-binding domain superfamily/Winged helix DNA-binding domain"/>
    <property type="match status" value="1"/>
</dbReference>
<dbReference type="PANTHER" id="PTHR44846:SF1">
    <property type="entry name" value="MANNOSYL-D-GLYCERATE TRANSPORT_METABOLISM SYSTEM REPRESSOR MNGR-RELATED"/>
    <property type="match status" value="1"/>
</dbReference>
<accession>A0A0R2LZP8</accession>
<evidence type="ECO:0000313" key="6">
    <source>
        <dbReference type="Proteomes" id="UP000051906"/>
    </source>
</evidence>
<dbReference type="GO" id="GO:0003677">
    <property type="term" value="F:DNA binding"/>
    <property type="evidence" value="ECO:0007669"/>
    <property type="project" value="UniProtKB-KW"/>
</dbReference>
<evidence type="ECO:0000256" key="1">
    <source>
        <dbReference type="ARBA" id="ARBA00023015"/>
    </source>
</evidence>
<dbReference type="InterPro" id="IPR050679">
    <property type="entry name" value="Bact_HTH_transcr_reg"/>
</dbReference>
<dbReference type="InterPro" id="IPR000524">
    <property type="entry name" value="Tscrpt_reg_HTH_GntR"/>
</dbReference>
<gene>
    <name evidence="5" type="ORF">IV54_GL000755</name>
</gene>
<keyword evidence="6" id="KW-1185">Reference proteome</keyword>
<reference evidence="5 6" key="1">
    <citation type="journal article" date="2015" name="Genome Announc.">
        <title>Expanding the biotechnology potential of lactobacilli through comparative genomics of 213 strains and associated genera.</title>
        <authorList>
            <person name="Sun Z."/>
            <person name="Harris H.M."/>
            <person name="McCann A."/>
            <person name="Guo C."/>
            <person name="Argimon S."/>
            <person name="Zhang W."/>
            <person name="Yang X."/>
            <person name="Jeffery I.B."/>
            <person name="Cooney J.C."/>
            <person name="Kagawa T.F."/>
            <person name="Liu W."/>
            <person name="Song Y."/>
            <person name="Salvetti E."/>
            <person name="Wrobel A."/>
            <person name="Rasinkangas P."/>
            <person name="Parkhill J."/>
            <person name="Rea M.C."/>
            <person name="O'Sullivan O."/>
            <person name="Ritari J."/>
            <person name="Douillard F.P."/>
            <person name="Paul Ross R."/>
            <person name="Yang R."/>
            <person name="Briner A.E."/>
            <person name="Felis G.E."/>
            <person name="de Vos W.M."/>
            <person name="Barrangou R."/>
            <person name="Klaenhammer T.R."/>
            <person name="Caufield P.W."/>
            <person name="Cui Y."/>
            <person name="Zhang H."/>
            <person name="O'Toole P.W."/>
        </authorList>
    </citation>
    <scope>NUCLEOTIDE SEQUENCE [LARGE SCALE GENOMIC DNA]</scope>
    <source>
        <strain evidence="5 6">DSM 22467</strain>
    </source>
</reference>
<dbReference type="OrthoDB" id="9815017at2"/>
<evidence type="ECO:0000313" key="5">
    <source>
        <dbReference type="EMBL" id="KRO04866.1"/>
    </source>
</evidence>
<dbReference type="AlphaFoldDB" id="A0A0R2LZP8"/>
<feature type="domain" description="HTH gntR-type" evidence="4">
    <location>
        <begin position="4"/>
        <end position="72"/>
    </location>
</feature>
<evidence type="ECO:0000256" key="3">
    <source>
        <dbReference type="ARBA" id="ARBA00023163"/>
    </source>
</evidence>